<dbReference type="AlphaFoldDB" id="A0A318K8M3"/>
<evidence type="ECO:0000313" key="3">
    <source>
        <dbReference type="Proteomes" id="UP000247569"/>
    </source>
</evidence>
<feature type="transmembrane region" description="Helical" evidence="1">
    <location>
        <begin position="20"/>
        <end position="42"/>
    </location>
</feature>
<dbReference type="Proteomes" id="UP000247569">
    <property type="component" value="Unassembled WGS sequence"/>
</dbReference>
<keyword evidence="1" id="KW-1133">Transmembrane helix</keyword>
<accession>A0A318K8M3</accession>
<protein>
    <submittedName>
        <fullName evidence="2">Uncharacterized protein</fullName>
    </submittedName>
</protein>
<keyword evidence="3" id="KW-1185">Reference proteome</keyword>
<keyword evidence="1" id="KW-0812">Transmembrane</keyword>
<proteinExistence type="predicted"/>
<evidence type="ECO:0000313" key="2">
    <source>
        <dbReference type="EMBL" id="PXX60403.1"/>
    </source>
</evidence>
<comment type="caution">
    <text evidence="2">The sequence shown here is derived from an EMBL/GenBank/DDBJ whole genome shotgun (WGS) entry which is preliminary data.</text>
</comment>
<sequence>MPKKRKKHRDKAKAPVYFAVYPEALVSCVIRLLLLLWLGQFFM</sequence>
<name>A0A318K8M3_9NOCA</name>
<dbReference type="EMBL" id="QJKF01000010">
    <property type="protein sequence ID" value="PXX60403.1"/>
    <property type="molecule type" value="Genomic_DNA"/>
</dbReference>
<organism evidence="2 3">
    <name type="scientific">Nocardia tenerifensis</name>
    <dbReference type="NCBI Taxonomy" id="228006"/>
    <lineage>
        <taxon>Bacteria</taxon>
        <taxon>Bacillati</taxon>
        <taxon>Actinomycetota</taxon>
        <taxon>Actinomycetes</taxon>
        <taxon>Mycobacteriales</taxon>
        <taxon>Nocardiaceae</taxon>
        <taxon>Nocardia</taxon>
    </lineage>
</organism>
<evidence type="ECO:0000256" key="1">
    <source>
        <dbReference type="SAM" id="Phobius"/>
    </source>
</evidence>
<reference evidence="2 3" key="1">
    <citation type="submission" date="2018-05" db="EMBL/GenBank/DDBJ databases">
        <title>Genomic Encyclopedia of Type Strains, Phase IV (KMG-IV): sequencing the most valuable type-strain genomes for metagenomic binning, comparative biology and taxonomic classification.</title>
        <authorList>
            <person name="Goeker M."/>
        </authorList>
    </citation>
    <scope>NUCLEOTIDE SEQUENCE [LARGE SCALE GENOMIC DNA]</scope>
    <source>
        <strain evidence="2 3">DSM 44704</strain>
    </source>
</reference>
<keyword evidence="1" id="KW-0472">Membrane</keyword>
<gene>
    <name evidence="2" type="ORF">DFR70_110245</name>
</gene>